<dbReference type="InterPro" id="IPR005805">
    <property type="entry name" value="Rieske_Fe-S_prot_C"/>
</dbReference>
<dbReference type="PRINTS" id="PR00162">
    <property type="entry name" value="RIESKE"/>
</dbReference>
<keyword evidence="11" id="KW-1185">Reference proteome</keyword>
<keyword evidence="1" id="KW-0001">2Fe-2S</keyword>
<dbReference type="CDD" id="cd03467">
    <property type="entry name" value="Rieske"/>
    <property type="match status" value="1"/>
</dbReference>
<evidence type="ECO:0000256" key="3">
    <source>
        <dbReference type="ARBA" id="ARBA00023004"/>
    </source>
</evidence>
<dbReference type="SUPFAM" id="SSF50022">
    <property type="entry name" value="ISP domain"/>
    <property type="match status" value="1"/>
</dbReference>
<feature type="compositionally biased region" description="Polar residues" evidence="7">
    <location>
        <begin position="11"/>
        <end position="21"/>
    </location>
</feature>
<evidence type="ECO:0000256" key="7">
    <source>
        <dbReference type="SAM" id="MobiDB-lite"/>
    </source>
</evidence>
<dbReference type="PANTHER" id="PTHR10134">
    <property type="entry name" value="CYTOCHROME B-C1 COMPLEX SUBUNIT RIESKE, MITOCHONDRIAL"/>
    <property type="match status" value="1"/>
</dbReference>
<dbReference type="GO" id="GO:0016020">
    <property type="term" value="C:membrane"/>
    <property type="evidence" value="ECO:0007669"/>
    <property type="project" value="InterPro"/>
</dbReference>
<evidence type="ECO:0000256" key="5">
    <source>
        <dbReference type="ARBA" id="ARBA00023157"/>
    </source>
</evidence>
<dbReference type="GO" id="GO:0051537">
    <property type="term" value="F:2 iron, 2 sulfur cluster binding"/>
    <property type="evidence" value="ECO:0007669"/>
    <property type="project" value="UniProtKB-KW"/>
</dbReference>
<evidence type="ECO:0000256" key="2">
    <source>
        <dbReference type="ARBA" id="ARBA00022723"/>
    </source>
</evidence>
<keyword evidence="8" id="KW-0812">Transmembrane</keyword>
<feature type="domain" description="Rieske" evidence="9">
    <location>
        <begin position="70"/>
        <end position="163"/>
    </location>
</feature>
<reference evidence="10 11" key="1">
    <citation type="submission" date="2016-12" db="EMBL/GenBank/DDBJ databases">
        <authorList>
            <person name="Song W.-J."/>
            <person name="Kurnit D.M."/>
        </authorList>
    </citation>
    <scope>NUCLEOTIDE SEQUENCE [LARGE SCALE GENOMIC DNA]</scope>
    <source>
        <strain evidence="10 11">DSM 18488</strain>
    </source>
</reference>
<evidence type="ECO:0000259" key="9">
    <source>
        <dbReference type="PROSITE" id="PS51296"/>
    </source>
</evidence>
<name>A0A1M7Y9I5_9BACT</name>
<dbReference type="InterPro" id="IPR014349">
    <property type="entry name" value="Rieske_Fe-S_prot"/>
</dbReference>
<dbReference type="GO" id="GO:0046872">
    <property type="term" value="F:metal ion binding"/>
    <property type="evidence" value="ECO:0007669"/>
    <property type="project" value="UniProtKB-KW"/>
</dbReference>
<proteinExistence type="predicted"/>
<keyword evidence="2" id="KW-0479">Metal-binding</keyword>
<dbReference type="AlphaFoldDB" id="A0A1M7Y9I5"/>
<sequence>MMTMTRIKPHPQTQDVESSATRPPVPPINRRHTIIGILALAVATLLGSLGRMAMSFILPPKPVNSYGGIVDVGPLTQLPAPGSPPKQIPHGRFWLIHTDKGILALHSSCTHLECFFGWDSEQQLFICPCHGSTFNLDGQVLRGPAQRNLDRFPVRLVQVDGTIVRDSNTKAMAVRVADLLFKENAQSNPGIDTPTALPILVQVDTGQKIVSP</sequence>
<dbReference type="InterPro" id="IPR017941">
    <property type="entry name" value="Rieske_2Fe-2S"/>
</dbReference>
<evidence type="ECO:0000256" key="1">
    <source>
        <dbReference type="ARBA" id="ARBA00022714"/>
    </source>
</evidence>
<dbReference type="Gene3D" id="2.102.10.10">
    <property type="entry name" value="Rieske [2Fe-2S] iron-sulphur domain"/>
    <property type="match status" value="1"/>
</dbReference>
<dbReference type="STRING" id="1121416.SAMN02745220_02782"/>
<protein>
    <submittedName>
        <fullName evidence="10">Rieske [2Fe-2S] domain-containing protein</fullName>
    </submittedName>
</protein>
<evidence type="ECO:0000313" key="11">
    <source>
        <dbReference type="Proteomes" id="UP000184603"/>
    </source>
</evidence>
<keyword evidence="4" id="KW-0411">Iron-sulfur</keyword>
<dbReference type="Proteomes" id="UP000184603">
    <property type="component" value="Unassembled WGS sequence"/>
</dbReference>
<evidence type="ECO:0000313" key="10">
    <source>
        <dbReference type="EMBL" id="SHO49294.1"/>
    </source>
</evidence>
<organism evidence="10 11">
    <name type="scientific">Desulfopila aestuarii DSM 18488</name>
    <dbReference type="NCBI Taxonomy" id="1121416"/>
    <lineage>
        <taxon>Bacteria</taxon>
        <taxon>Pseudomonadati</taxon>
        <taxon>Thermodesulfobacteriota</taxon>
        <taxon>Desulfobulbia</taxon>
        <taxon>Desulfobulbales</taxon>
        <taxon>Desulfocapsaceae</taxon>
        <taxon>Desulfopila</taxon>
    </lineage>
</organism>
<dbReference type="InterPro" id="IPR036922">
    <property type="entry name" value="Rieske_2Fe-2S_sf"/>
</dbReference>
<evidence type="ECO:0000256" key="4">
    <source>
        <dbReference type="ARBA" id="ARBA00023014"/>
    </source>
</evidence>
<evidence type="ECO:0000256" key="6">
    <source>
        <dbReference type="ARBA" id="ARBA00034078"/>
    </source>
</evidence>
<comment type="cofactor">
    <cofactor evidence="6">
        <name>[2Fe-2S] cluster</name>
        <dbReference type="ChEBI" id="CHEBI:190135"/>
    </cofactor>
</comment>
<accession>A0A1M7Y9I5</accession>
<keyword evidence="3" id="KW-0408">Iron</keyword>
<dbReference type="PROSITE" id="PS51296">
    <property type="entry name" value="RIESKE"/>
    <property type="match status" value="1"/>
</dbReference>
<keyword evidence="8" id="KW-0472">Membrane</keyword>
<gene>
    <name evidence="10" type="ORF">SAMN02745220_02782</name>
</gene>
<evidence type="ECO:0000256" key="8">
    <source>
        <dbReference type="SAM" id="Phobius"/>
    </source>
</evidence>
<dbReference type="Pfam" id="PF00355">
    <property type="entry name" value="Rieske"/>
    <property type="match status" value="1"/>
</dbReference>
<dbReference type="EMBL" id="FRFE01000013">
    <property type="protein sequence ID" value="SHO49294.1"/>
    <property type="molecule type" value="Genomic_DNA"/>
</dbReference>
<feature type="region of interest" description="Disordered" evidence="7">
    <location>
        <begin position="1"/>
        <end position="27"/>
    </location>
</feature>
<keyword evidence="8" id="KW-1133">Transmembrane helix</keyword>
<feature type="transmembrane region" description="Helical" evidence="8">
    <location>
        <begin position="34"/>
        <end position="58"/>
    </location>
</feature>
<keyword evidence="5" id="KW-1015">Disulfide bond</keyword>